<dbReference type="PANTHER" id="PTHR37872">
    <property type="entry name" value="SIMILAR TO RIKEN CDNA 1700029I15"/>
    <property type="match status" value="1"/>
</dbReference>
<evidence type="ECO:0000256" key="2">
    <source>
        <dbReference type="SAM" id="Phobius"/>
    </source>
</evidence>
<proteinExistence type="predicted"/>
<feature type="transmembrane region" description="Helical" evidence="2">
    <location>
        <begin position="12"/>
        <end position="29"/>
    </location>
</feature>
<dbReference type="Proteomes" id="UP000326458">
    <property type="component" value="Unassembled WGS sequence"/>
</dbReference>
<dbReference type="GO" id="GO:0005789">
    <property type="term" value="C:endoplasmic reticulum membrane"/>
    <property type="evidence" value="ECO:0007669"/>
    <property type="project" value="TreeGrafter"/>
</dbReference>
<evidence type="ECO:0000313" key="3">
    <source>
        <dbReference type="EMBL" id="KAB0347846.1"/>
    </source>
</evidence>
<comment type="caution">
    <text evidence="3">The sequence shown here is derived from an EMBL/GenBank/DDBJ whole genome shotgun (WGS) entry which is preliminary data.</text>
</comment>
<keyword evidence="2" id="KW-1133">Transmembrane helix</keyword>
<feature type="region of interest" description="Disordered" evidence="1">
    <location>
        <begin position="65"/>
        <end position="89"/>
    </location>
</feature>
<protein>
    <submittedName>
        <fullName evidence="3">Uncharacterized protein</fullName>
    </submittedName>
</protein>
<dbReference type="GO" id="GO:0035036">
    <property type="term" value="P:sperm-egg recognition"/>
    <property type="evidence" value="ECO:0007669"/>
    <property type="project" value="TreeGrafter"/>
</dbReference>
<dbReference type="PANTHER" id="PTHR37872:SF1">
    <property type="entry name" value="PROTEIN FREY 1"/>
    <property type="match status" value="1"/>
</dbReference>
<evidence type="ECO:0000313" key="4">
    <source>
        <dbReference type="Proteomes" id="UP000326458"/>
    </source>
</evidence>
<dbReference type="GO" id="GO:0007342">
    <property type="term" value="P:fusion of sperm to egg plasma membrane involved in single fertilization"/>
    <property type="evidence" value="ECO:0007669"/>
    <property type="project" value="TreeGrafter"/>
</dbReference>
<accession>A0A5N3VIB4</accession>
<gene>
    <name evidence="3" type="ORF">FD754_012703</name>
</gene>
<dbReference type="Pfam" id="PF15878">
    <property type="entry name" value="Frey"/>
    <property type="match status" value="1"/>
</dbReference>
<dbReference type="AlphaFoldDB" id="A0A5N3VIB4"/>
<keyword evidence="2" id="KW-0812">Transmembrane</keyword>
<dbReference type="InterPro" id="IPR031748">
    <property type="entry name" value="Frey"/>
</dbReference>
<keyword evidence="2" id="KW-0472">Membrane</keyword>
<keyword evidence="4" id="KW-1185">Reference proteome</keyword>
<sequence>MVLTMLGALHPRAGLSLFVLYLVLAAALLRPQPLRPQRSVPEEFSAPLELSEPLSGLVDDYGVRPKHPWPRGPRPLLSRAQQRKRDGPDMAEYYYGSRL</sequence>
<name>A0A5N3VIB4_MUNMU</name>
<evidence type="ECO:0000256" key="1">
    <source>
        <dbReference type="SAM" id="MobiDB-lite"/>
    </source>
</evidence>
<organism evidence="3 4">
    <name type="scientific">Muntiacus muntjak</name>
    <name type="common">Barking deer</name>
    <name type="synonym">Indian muntjac</name>
    <dbReference type="NCBI Taxonomy" id="9888"/>
    <lineage>
        <taxon>Eukaryota</taxon>
        <taxon>Metazoa</taxon>
        <taxon>Chordata</taxon>
        <taxon>Craniata</taxon>
        <taxon>Vertebrata</taxon>
        <taxon>Euteleostomi</taxon>
        <taxon>Mammalia</taxon>
        <taxon>Eutheria</taxon>
        <taxon>Laurasiatheria</taxon>
        <taxon>Artiodactyla</taxon>
        <taxon>Ruminantia</taxon>
        <taxon>Pecora</taxon>
        <taxon>Cervidae</taxon>
        <taxon>Muntiacinae</taxon>
        <taxon>Muntiacus</taxon>
    </lineage>
</organism>
<dbReference type="EMBL" id="VCEA01000002">
    <property type="protein sequence ID" value="KAB0347846.1"/>
    <property type="molecule type" value="Genomic_DNA"/>
</dbReference>
<reference evidence="3 4" key="1">
    <citation type="submission" date="2019-06" db="EMBL/GenBank/DDBJ databases">
        <title>Discovery of a novel chromosome fission-fusion reversal in muntjac.</title>
        <authorList>
            <person name="Mudd A.B."/>
            <person name="Bredeson J.V."/>
            <person name="Baum R."/>
            <person name="Hockemeyer D."/>
            <person name="Rokhsar D.S."/>
        </authorList>
    </citation>
    <scope>NUCLEOTIDE SEQUENCE [LARGE SCALE GENOMIC DNA]</scope>
    <source>
        <strain evidence="3">UTSW_UCB_Mm</strain>
        <tissue evidence="3">Fibroblast cell line</tissue>
    </source>
</reference>